<dbReference type="PRINTS" id="PR00599">
    <property type="entry name" value="MAPEPTIDASE"/>
</dbReference>
<dbReference type="InterPro" id="IPR001714">
    <property type="entry name" value="Pept_M24_MAP"/>
</dbReference>
<dbReference type="Gene3D" id="3.40.350.10">
    <property type="entry name" value="Creatinase/prolidase N-terminal domain"/>
    <property type="match status" value="1"/>
</dbReference>
<evidence type="ECO:0000313" key="3">
    <source>
        <dbReference type="EMBL" id="RGE85732.1"/>
    </source>
</evidence>
<sequence length="356" mass="39978">MDTIQKLRNFMEEKKVDSFFIAKPANVRYISSYTGDDSYLLVTQKKQFFITDPRYTEQASYECPDYEVVNWRTPKNTIGMTVQRLAREAGVKTIAFEEDYLTFSFYESIRSQGDAELVPTVDVIEEFRSVKTKEEEGYLRAACEIASRAFDKIIQDIHVGVTEKELASRLSHYMVMEGADTKPYGGILISGARTSLLHGIPSDKAIQYGDLVLMDYGCQYHGYLSDMTRTVVVGKATPEQRKVYDLCRQMTEDVEAVIKPGVTGIECYEASLKAIKDTPYMEYNYGGIGHGIGLFVHELPFIGSNSSAVLQEGNIMTVEPGIYIPGWGGIRVEDQGIITQSGYENLISATHELVEL</sequence>
<dbReference type="RefSeq" id="WP_024733174.1">
    <property type="nucleotide sequence ID" value="NZ_CALBAT010000012.1"/>
</dbReference>
<feature type="domain" description="Creatinase N-terminal" evidence="2">
    <location>
        <begin position="4"/>
        <end position="130"/>
    </location>
</feature>
<feature type="domain" description="Peptidase M24" evidence="1">
    <location>
        <begin position="139"/>
        <end position="339"/>
    </location>
</feature>
<protein>
    <submittedName>
        <fullName evidence="3">Aminopeptidase P family protein</fullName>
    </submittedName>
</protein>
<dbReference type="Pfam" id="PF00557">
    <property type="entry name" value="Peptidase_M24"/>
    <property type="match status" value="1"/>
</dbReference>
<dbReference type="PANTHER" id="PTHR46112">
    <property type="entry name" value="AMINOPEPTIDASE"/>
    <property type="match status" value="1"/>
</dbReference>
<dbReference type="AlphaFoldDB" id="A0A3E3JZU3"/>
<dbReference type="SUPFAM" id="SSF55920">
    <property type="entry name" value="Creatinase/aminopeptidase"/>
    <property type="match status" value="1"/>
</dbReference>
<dbReference type="EMBL" id="QVLX01000007">
    <property type="protein sequence ID" value="RGE85732.1"/>
    <property type="molecule type" value="Genomic_DNA"/>
</dbReference>
<proteinExistence type="predicted"/>
<dbReference type="InterPro" id="IPR029149">
    <property type="entry name" value="Creatin/AminoP/Spt16_N"/>
</dbReference>
<name>A0A3E3JZU3_9FIRM</name>
<dbReference type="Proteomes" id="UP000261080">
    <property type="component" value="Unassembled WGS sequence"/>
</dbReference>
<evidence type="ECO:0000313" key="4">
    <source>
        <dbReference type="Proteomes" id="UP000261080"/>
    </source>
</evidence>
<keyword evidence="3" id="KW-0378">Hydrolase</keyword>
<keyword evidence="3" id="KW-0031">Aminopeptidase</keyword>
<keyword evidence="3" id="KW-0645">Protease</keyword>
<dbReference type="InterPro" id="IPR000994">
    <property type="entry name" value="Pept_M24"/>
</dbReference>
<dbReference type="GO" id="GO:0008235">
    <property type="term" value="F:metalloexopeptidase activity"/>
    <property type="evidence" value="ECO:0007669"/>
    <property type="project" value="UniProtKB-ARBA"/>
</dbReference>
<dbReference type="GO" id="GO:0004177">
    <property type="term" value="F:aminopeptidase activity"/>
    <property type="evidence" value="ECO:0007669"/>
    <property type="project" value="UniProtKB-KW"/>
</dbReference>
<comment type="caution">
    <text evidence="3">The sequence shown here is derived from an EMBL/GenBank/DDBJ whole genome shotgun (WGS) entry which is preliminary data.</text>
</comment>
<reference evidence="3 4" key="1">
    <citation type="submission" date="2018-08" db="EMBL/GenBank/DDBJ databases">
        <title>A genome reference for cultivated species of the human gut microbiota.</title>
        <authorList>
            <person name="Zou Y."/>
            <person name="Xue W."/>
            <person name="Luo G."/>
        </authorList>
    </citation>
    <scope>NUCLEOTIDE SEQUENCE [LARGE SCALE GENOMIC DNA]</scope>
    <source>
        <strain evidence="3 4">AF37-2AT</strain>
    </source>
</reference>
<dbReference type="Pfam" id="PF01321">
    <property type="entry name" value="Creatinase_N"/>
    <property type="match status" value="1"/>
</dbReference>
<organism evidence="3 4">
    <name type="scientific">Sellimonas intestinalis</name>
    <dbReference type="NCBI Taxonomy" id="1653434"/>
    <lineage>
        <taxon>Bacteria</taxon>
        <taxon>Bacillati</taxon>
        <taxon>Bacillota</taxon>
        <taxon>Clostridia</taxon>
        <taxon>Lachnospirales</taxon>
        <taxon>Lachnospiraceae</taxon>
        <taxon>Sellimonas</taxon>
    </lineage>
</organism>
<keyword evidence="4" id="KW-1185">Reference proteome</keyword>
<dbReference type="InterPro" id="IPR000587">
    <property type="entry name" value="Creatinase_N"/>
</dbReference>
<dbReference type="OrthoDB" id="9806388at2"/>
<dbReference type="InterPro" id="IPR036005">
    <property type="entry name" value="Creatinase/aminopeptidase-like"/>
</dbReference>
<accession>A0A3E3JZU3</accession>
<dbReference type="Gene3D" id="3.90.230.10">
    <property type="entry name" value="Creatinase/methionine aminopeptidase superfamily"/>
    <property type="match status" value="1"/>
</dbReference>
<dbReference type="InterPro" id="IPR050659">
    <property type="entry name" value="Peptidase_M24B"/>
</dbReference>
<evidence type="ECO:0000259" key="2">
    <source>
        <dbReference type="Pfam" id="PF01321"/>
    </source>
</evidence>
<gene>
    <name evidence="3" type="ORF">DW016_12125</name>
</gene>
<dbReference type="PANTHER" id="PTHR46112:SF3">
    <property type="entry name" value="AMINOPEPTIDASE YPDF"/>
    <property type="match status" value="1"/>
</dbReference>
<dbReference type="SUPFAM" id="SSF53092">
    <property type="entry name" value="Creatinase/prolidase N-terminal domain"/>
    <property type="match status" value="1"/>
</dbReference>
<evidence type="ECO:0000259" key="1">
    <source>
        <dbReference type="Pfam" id="PF00557"/>
    </source>
</evidence>